<reference evidence="3 4" key="1">
    <citation type="submission" date="2019-10" db="EMBL/GenBank/DDBJ databases">
        <authorList>
            <person name="Palmer J.M."/>
        </authorList>
    </citation>
    <scope>NUCLEOTIDE SEQUENCE [LARGE SCALE GENOMIC DNA]</scope>
    <source>
        <strain evidence="3 4">TWF718</strain>
    </source>
</reference>
<comment type="caution">
    <text evidence="3">The sequence shown here is derived from an EMBL/GenBank/DDBJ whole genome shotgun (WGS) entry which is preliminary data.</text>
</comment>
<keyword evidence="2" id="KW-0812">Transmembrane</keyword>
<feature type="region of interest" description="Disordered" evidence="1">
    <location>
        <begin position="36"/>
        <end position="76"/>
    </location>
</feature>
<feature type="transmembrane region" description="Helical" evidence="2">
    <location>
        <begin position="259"/>
        <end position="278"/>
    </location>
</feature>
<organism evidence="3 4">
    <name type="scientific">Orbilia javanica</name>
    <dbReference type="NCBI Taxonomy" id="47235"/>
    <lineage>
        <taxon>Eukaryota</taxon>
        <taxon>Fungi</taxon>
        <taxon>Dikarya</taxon>
        <taxon>Ascomycota</taxon>
        <taxon>Pezizomycotina</taxon>
        <taxon>Orbiliomycetes</taxon>
        <taxon>Orbiliales</taxon>
        <taxon>Orbiliaceae</taxon>
        <taxon>Orbilia</taxon>
    </lineage>
</organism>
<dbReference type="AlphaFoldDB" id="A0AAN8MFK2"/>
<keyword evidence="4" id="KW-1185">Reference proteome</keyword>
<accession>A0AAN8MFK2</accession>
<name>A0AAN8MFK2_9PEZI</name>
<evidence type="ECO:0000313" key="3">
    <source>
        <dbReference type="EMBL" id="KAK6330868.1"/>
    </source>
</evidence>
<protein>
    <submittedName>
        <fullName evidence="3">Uncharacterized protein</fullName>
    </submittedName>
</protein>
<dbReference type="Proteomes" id="UP001313282">
    <property type="component" value="Unassembled WGS sequence"/>
</dbReference>
<dbReference type="EMBL" id="JAVHNR010000011">
    <property type="protein sequence ID" value="KAK6330868.1"/>
    <property type="molecule type" value="Genomic_DNA"/>
</dbReference>
<feature type="region of interest" description="Disordered" evidence="1">
    <location>
        <begin position="1"/>
        <end position="20"/>
    </location>
</feature>
<feature type="transmembrane region" description="Helical" evidence="2">
    <location>
        <begin position="108"/>
        <end position="132"/>
    </location>
</feature>
<feature type="transmembrane region" description="Helical" evidence="2">
    <location>
        <begin position="212"/>
        <end position="238"/>
    </location>
</feature>
<feature type="transmembrane region" description="Helical" evidence="2">
    <location>
        <begin position="298"/>
        <end position="319"/>
    </location>
</feature>
<keyword evidence="2" id="KW-0472">Membrane</keyword>
<proteinExistence type="predicted"/>
<feature type="compositionally biased region" description="Low complexity" evidence="1">
    <location>
        <begin position="43"/>
        <end position="59"/>
    </location>
</feature>
<gene>
    <name evidence="3" type="ORF">TWF718_003065</name>
</gene>
<keyword evidence="2" id="KW-1133">Transmembrane helix</keyword>
<evidence type="ECO:0000313" key="4">
    <source>
        <dbReference type="Proteomes" id="UP001313282"/>
    </source>
</evidence>
<evidence type="ECO:0000256" key="1">
    <source>
        <dbReference type="SAM" id="MobiDB-lite"/>
    </source>
</evidence>
<feature type="transmembrane region" description="Helical" evidence="2">
    <location>
        <begin position="331"/>
        <end position="352"/>
    </location>
</feature>
<sequence length="370" mass="42837">MKQLLSDSEPELDSSQATSVIFTPVASDSDFDELFESESLGDRSTTSTVPTQSSQRSQRWMSISQRSMSTTNPYADRENLRMENSEAMMMLKGIRDTRDKERNERAFLWIRILLWACTALSIIGTLATMVSLGSTSFDRCDPSSQDNLLVIVLKKLSIISDNSPCLPDSILRILKKGRLLSKTLFPSFYPNRDEILWMDRPDRMEWPEYPTLIWFLYTAYFRGFMVWGTYYFILVVAIDNLFLRNLTRTLGVRWFPHKFAIVDLFSTPMVFFFALIPWESILPRLLFGIGGMVDNADMKGISFGLHCFVFSWVQARVATAKWRRTSPIGRALWVIYSLFCAVWLCLVVYMRIFREGSIEIKMFEVDNQDL</sequence>
<feature type="compositionally biased region" description="Polar residues" evidence="1">
    <location>
        <begin position="60"/>
        <end position="73"/>
    </location>
</feature>
<evidence type="ECO:0000256" key="2">
    <source>
        <dbReference type="SAM" id="Phobius"/>
    </source>
</evidence>